<dbReference type="EMBL" id="PKUS01000001">
    <property type="protein sequence ID" value="PLW70785.1"/>
    <property type="molecule type" value="Genomic_DNA"/>
</dbReference>
<dbReference type="Proteomes" id="UP000235005">
    <property type="component" value="Unassembled WGS sequence"/>
</dbReference>
<keyword evidence="2" id="KW-1133">Transmembrane helix</keyword>
<comment type="caution">
    <text evidence="3">The sequence shown here is derived from an EMBL/GenBank/DDBJ whole genome shotgun (WGS) entry which is preliminary data.</text>
</comment>
<dbReference type="Pfam" id="PF11293">
    <property type="entry name" value="DUF3094"/>
    <property type="match status" value="1"/>
</dbReference>
<dbReference type="AlphaFoldDB" id="A0A2N5X8I0"/>
<protein>
    <submittedName>
        <fullName evidence="3">DUF3094 domain-containing protein</fullName>
    </submittedName>
</protein>
<name>A0A2N5X8I0_9GAMM</name>
<evidence type="ECO:0000313" key="4">
    <source>
        <dbReference type="Proteomes" id="UP000235005"/>
    </source>
</evidence>
<keyword evidence="4" id="KW-1185">Reference proteome</keyword>
<dbReference type="InterPro" id="IPR021444">
    <property type="entry name" value="DUF3094"/>
</dbReference>
<keyword evidence="2" id="KW-0472">Membrane</keyword>
<feature type="transmembrane region" description="Helical" evidence="2">
    <location>
        <begin position="45"/>
        <end position="63"/>
    </location>
</feature>
<organism evidence="3 4">
    <name type="scientific">Pseudohalioglobus lutimaris</name>
    <dbReference type="NCBI Taxonomy" id="1737061"/>
    <lineage>
        <taxon>Bacteria</taxon>
        <taxon>Pseudomonadati</taxon>
        <taxon>Pseudomonadota</taxon>
        <taxon>Gammaproteobacteria</taxon>
        <taxon>Cellvibrionales</taxon>
        <taxon>Halieaceae</taxon>
        <taxon>Pseudohalioglobus</taxon>
    </lineage>
</organism>
<accession>A0A2N5X8I0</accession>
<dbReference type="OrthoDB" id="6198446at2"/>
<feature type="region of interest" description="Disordered" evidence="1">
    <location>
        <begin position="1"/>
        <end position="22"/>
    </location>
</feature>
<evidence type="ECO:0000256" key="2">
    <source>
        <dbReference type="SAM" id="Phobius"/>
    </source>
</evidence>
<evidence type="ECO:0000256" key="1">
    <source>
        <dbReference type="SAM" id="MobiDB-lite"/>
    </source>
</evidence>
<gene>
    <name evidence="3" type="ORF">C0039_01245</name>
</gene>
<reference evidence="3 4" key="1">
    <citation type="submission" date="2018-01" db="EMBL/GenBank/DDBJ databases">
        <title>The draft genome sequence of Halioglobus lutimaris HF004.</title>
        <authorList>
            <person name="Du Z.-J."/>
            <person name="Shi M.-J."/>
        </authorList>
    </citation>
    <scope>NUCLEOTIDE SEQUENCE [LARGE SCALE GENOMIC DNA]</scope>
    <source>
        <strain evidence="3 4">HF004</strain>
    </source>
</reference>
<evidence type="ECO:0000313" key="3">
    <source>
        <dbReference type="EMBL" id="PLW70785.1"/>
    </source>
</evidence>
<proteinExistence type="predicted"/>
<dbReference type="RefSeq" id="WP_075999643.1">
    <property type="nucleotide sequence ID" value="NZ_PKUS01000001.1"/>
</dbReference>
<sequence>MTEPQSEQDRSYQNNLRPEDQKKVDEFLSRGVNSVERKPFRPIRLLLLLMAVVIGFSLFSQYIPRWAGIY</sequence>
<keyword evidence="2" id="KW-0812">Transmembrane</keyword>